<comment type="similarity">
    <text evidence="3">Belongs to the 1-acyl-sn-glycerol-3-phosphate acyltransferase family.</text>
</comment>
<evidence type="ECO:0000259" key="15">
    <source>
        <dbReference type="SMART" id="SM00563"/>
    </source>
</evidence>
<evidence type="ECO:0000256" key="4">
    <source>
        <dbReference type="ARBA" id="ARBA00022516"/>
    </source>
</evidence>
<feature type="transmembrane region" description="Helical" evidence="14">
    <location>
        <begin position="56"/>
        <end position="87"/>
    </location>
</feature>
<evidence type="ECO:0000256" key="3">
    <source>
        <dbReference type="ARBA" id="ARBA00008655"/>
    </source>
</evidence>
<dbReference type="EMBL" id="CAJJDM010000050">
    <property type="protein sequence ID" value="CAD8073007.1"/>
    <property type="molecule type" value="Genomic_DNA"/>
</dbReference>
<evidence type="ECO:0000256" key="11">
    <source>
        <dbReference type="ARBA" id="ARBA00023264"/>
    </source>
</evidence>
<dbReference type="PANTHER" id="PTHR23063:SF52">
    <property type="entry name" value="LYSOPHOSPHATIDYLCHOLINE ACYLTRANSFERASE"/>
    <property type="match status" value="1"/>
</dbReference>
<evidence type="ECO:0000256" key="6">
    <source>
        <dbReference type="ARBA" id="ARBA00022692"/>
    </source>
</evidence>
<evidence type="ECO:0000256" key="8">
    <source>
        <dbReference type="ARBA" id="ARBA00023098"/>
    </source>
</evidence>
<keyword evidence="10" id="KW-0594">Phospholipid biosynthesis</keyword>
<evidence type="ECO:0000256" key="9">
    <source>
        <dbReference type="ARBA" id="ARBA00023136"/>
    </source>
</evidence>
<dbReference type="Pfam" id="PF01553">
    <property type="entry name" value="Acyltransferase"/>
    <property type="match status" value="1"/>
</dbReference>
<dbReference type="SMART" id="SM00563">
    <property type="entry name" value="PlsC"/>
    <property type="match status" value="1"/>
</dbReference>
<dbReference type="GO" id="GO:0008374">
    <property type="term" value="F:O-acyltransferase activity"/>
    <property type="evidence" value="ECO:0007669"/>
    <property type="project" value="InterPro"/>
</dbReference>
<dbReference type="AlphaFoldDB" id="A0A8S1LZV2"/>
<dbReference type="OMA" id="KTYWLPK"/>
<dbReference type="InterPro" id="IPR002123">
    <property type="entry name" value="Plipid/glycerol_acylTrfase"/>
</dbReference>
<dbReference type="CDD" id="cd07991">
    <property type="entry name" value="LPLAT_LPCAT1-like"/>
    <property type="match status" value="1"/>
</dbReference>
<feature type="region of interest" description="Disordered" evidence="13">
    <location>
        <begin position="353"/>
        <end position="378"/>
    </location>
</feature>
<dbReference type="GO" id="GO:0008654">
    <property type="term" value="P:phospholipid biosynthetic process"/>
    <property type="evidence" value="ECO:0007669"/>
    <property type="project" value="UniProtKB-KW"/>
</dbReference>
<comment type="pathway">
    <text evidence="2">Lipid metabolism.</text>
</comment>
<evidence type="ECO:0000256" key="13">
    <source>
        <dbReference type="SAM" id="MobiDB-lite"/>
    </source>
</evidence>
<accession>A0A8S1LZV2</accession>
<evidence type="ECO:0000256" key="2">
    <source>
        <dbReference type="ARBA" id="ARBA00005189"/>
    </source>
</evidence>
<gene>
    <name evidence="16" type="ORF">PPRIM_AZ9-3.1.T0500159</name>
</gene>
<dbReference type="InterPro" id="IPR045252">
    <property type="entry name" value="LPCAT1-like"/>
</dbReference>
<protein>
    <recommendedName>
        <fullName evidence="15">Phospholipid/glycerol acyltransferase domain-containing protein</fullName>
    </recommendedName>
</protein>
<keyword evidence="9 14" id="KW-0472">Membrane</keyword>
<feature type="transmembrane region" description="Helical" evidence="14">
    <location>
        <begin position="6"/>
        <end position="25"/>
    </location>
</feature>
<feature type="domain" description="Phospholipid/glycerol acyltransferase" evidence="15">
    <location>
        <begin position="151"/>
        <end position="265"/>
    </location>
</feature>
<keyword evidence="8" id="KW-0443">Lipid metabolism</keyword>
<proteinExistence type="inferred from homology"/>
<evidence type="ECO:0000256" key="10">
    <source>
        <dbReference type="ARBA" id="ARBA00023209"/>
    </source>
</evidence>
<evidence type="ECO:0000313" key="16">
    <source>
        <dbReference type="EMBL" id="CAD8073007.1"/>
    </source>
</evidence>
<evidence type="ECO:0000256" key="5">
    <source>
        <dbReference type="ARBA" id="ARBA00022679"/>
    </source>
</evidence>
<dbReference type="Proteomes" id="UP000688137">
    <property type="component" value="Unassembled WGS sequence"/>
</dbReference>
<comment type="caution">
    <text evidence="16">The sequence shown here is derived from an EMBL/GenBank/DDBJ whole genome shotgun (WGS) entry which is preliminary data.</text>
</comment>
<evidence type="ECO:0000256" key="14">
    <source>
        <dbReference type="SAM" id="Phobius"/>
    </source>
</evidence>
<keyword evidence="17" id="KW-1185">Reference proteome</keyword>
<organism evidence="16 17">
    <name type="scientific">Paramecium primaurelia</name>
    <dbReference type="NCBI Taxonomy" id="5886"/>
    <lineage>
        <taxon>Eukaryota</taxon>
        <taxon>Sar</taxon>
        <taxon>Alveolata</taxon>
        <taxon>Ciliophora</taxon>
        <taxon>Intramacronucleata</taxon>
        <taxon>Oligohymenophorea</taxon>
        <taxon>Peniculida</taxon>
        <taxon>Parameciidae</taxon>
        <taxon>Paramecium</taxon>
    </lineage>
</organism>
<sequence>MIELLLLLYIVVYCPLIIYVYSSLLKKYEDPKYHRSDIPEKFQPFRRRDYKNWNKLEIYFGAIFLLPLRLIFVLGSLFAFAFVFFVTTKDFKLENPWPANRYKFLRQPLQFLARAYLFFSGFYQIKQRVVKYSDYDQAYVQTQINVLSQPSIIVSNHVSWYDTITYVFKYLPSFVSKDTVKDYPVFGWITTNLKSIFVERENANNRKQVMLDILNRVNLINQGHLFPPVLIFPEGTTSNGNYILSFKKGAFEPLQPIKICCLKYSPRRFSVAMDCIGIYATTLLSLVQWKNELEIIEFEGLYDPTYLKLEQYPEEKRWEIYADKVKDIMSKCLGLEKSNSGFREEHDYEVEILGEKKKKQTQNNLKQQNQDDDKQKVE</sequence>
<feature type="compositionally biased region" description="Basic and acidic residues" evidence="13">
    <location>
        <begin position="369"/>
        <end position="378"/>
    </location>
</feature>
<evidence type="ECO:0000313" key="17">
    <source>
        <dbReference type="Proteomes" id="UP000688137"/>
    </source>
</evidence>
<dbReference type="GO" id="GO:0016020">
    <property type="term" value="C:membrane"/>
    <property type="evidence" value="ECO:0007669"/>
    <property type="project" value="UniProtKB-SubCell"/>
</dbReference>
<keyword evidence="11" id="KW-1208">Phospholipid metabolism</keyword>
<keyword evidence="12" id="KW-0012">Acyltransferase</keyword>
<name>A0A8S1LZV2_PARPR</name>
<keyword evidence="5" id="KW-0808">Transferase</keyword>
<keyword evidence="6 14" id="KW-0812">Transmembrane</keyword>
<comment type="subcellular location">
    <subcellularLocation>
        <location evidence="1">Membrane</location>
    </subcellularLocation>
</comment>
<keyword evidence="4" id="KW-0444">Lipid biosynthesis</keyword>
<keyword evidence="7 14" id="KW-1133">Transmembrane helix</keyword>
<evidence type="ECO:0000256" key="7">
    <source>
        <dbReference type="ARBA" id="ARBA00022989"/>
    </source>
</evidence>
<dbReference type="PANTHER" id="PTHR23063">
    <property type="entry name" value="PHOSPHOLIPID ACYLTRANSFERASE"/>
    <property type="match status" value="1"/>
</dbReference>
<evidence type="ECO:0000256" key="1">
    <source>
        <dbReference type="ARBA" id="ARBA00004370"/>
    </source>
</evidence>
<evidence type="ECO:0000256" key="12">
    <source>
        <dbReference type="ARBA" id="ARBA00023315"/>
    </source>
</evidence>
<reference evidence="16" key="1">
    <citation type="submission" date="2021-01" db="EMBL/GenBank/DDBJ databases">
        <authorList>
            <consortium name="Genoscope - CEA"/>
            <person name="William W."/>
        </authorList>
    </citation>
    <scope>NUCLEOTIDE SEQUENCE</scope>
</reference>